<feature type="domain" description="RNA polymerase sigma factor 70 region 4 type 2" evidence="6">
    <location>
        <begin position="125"/>
        <end position="171"/>
    </location>
</feature>
<keyword evidence="3" id="KW-0731">Sigma factor</keyword>
<keyword evidence="4" id="KW-0804">Transcription</keyword>
<dbReference type="InterPro" id="IPR013325">
    <property type="entry name" value="RNA_pol_sigma_r2"/>
</dbReference>
<dbReference type="RefSeq" id="WP_379797130.1">
    <property type="nucleotide sequence ID" value="NZ_JBHSFY010000005.1"/>
</dbReference>
<dbReference type="Proteomes" id="UP001596003">
    <property type="component" value="Unassembled WGS sequence"/>
</dbReference>
<dbReference type="PANTHER" id="PTHR43133">
    <property type="entry name" value="RNA POLYMERASE ECF-TYPE SIGMA FACTO"/>
    <property type="match status" value="1"/>
</dbReference>
<evidence type="ECO:0000256" key="2">
    <source>
        <dbReference type="ARBA" id="ARBA00023015"/>
    </source>
</evidence>
<name>A0ABV8ZB02_9FLAO</name>
<proteinExistence type="inferred from homology"/>
<dbReference type="InterPro" id="IPR014284">
    <property type="entry name" value="RNA_pol_sigma-70_dom"/>
</dbReference>
<evidence type="ECO:0000313" key="7">
    <source>
        <dbReference type="EMBL" id="MFC4477263.1"/>
    </source>
</evidence>
<dbReference type="NCBIfam" id="TIGR02937">
    <property type="entry name" value="sigma70-ECF"/>
    <property type="match status" value="1"/>
</dbReference>
<keyword evidence="8" id="KW-1185">Reference proteome</keyword>
<dbReference type="EMBL" id="JBHSFY010000005">
    <property type="protein sequence ID" value="MFC4477263.1"/>
    <property type="molecule type" value="Genomic_DNA"/>
</dbReference>
<dbReference type="InterPro" id="IPR039425">
    <property type="entry name" value="RNA_pol_sigma-70-like"/>
</dbReference>
<comment type="caution">
    <text evidence="7">The sequence shown here is derived from an EMBL/GenBank/DDBJ whole genome shotgun (WGS) entry which is preliminary data.</text>
</comment>
<dbReference type="SUPFAM" id="SSF88659">
    <property type="entry name" value="Sigma3 and sigma4 domains of RNA polymerase sigma factors"/>
    <property type="match status" value="1"/>
</dbReference>
<sequence>MKIDDYSDNTILIESLQNGDESAYTYLIDTYHHKLCVYANSLVKNVYSAEDIVQNVFIKVWEQRTRLKVDHSLKSFLYKLVYNEFIDLYRKNQSLFSLEKSYYDALNGIVQEEDSESFQRVLNAVNKEIQNLPPKCKEVFILSKKEGLTNIEIAEHLDVSIKTVEAQITKAFSILRTSLEEKVKSVLFLMFSRKKMQTKTNQAIL</sequence>
<evidence type="ECO:0000256" key="1">
    <source>
        <dbReference type="ARBA" id="ARBA00010641"/>
    </source>
</evidence>
<dbReference type="InterPro" id="IPR013249">
    <property type="entry name" value="RNA_pol_sigma70_r4_t2"/>
</dbReference>
<evidence type="ECO:0000256" key="3">
    <source>
        <dbReference type="ARBA" id="ARBA00023082"/>
    </source>
</evidence>
<evidence type="ECO:0000256" key="4">
    <source>
        <dbReference type="ARBA" id="ARBA00023163"/>
    </source>
</evidence>
<dbReference type="Gene3D" id="1.10.1740.10">
    <property type="match status" value="1"/>
</dbReference>
<dbReference type="InterPro" id="IPR014327">
    <property type="entry name" value="RNA_pol_sigma70_bacteroid"/>
</dbReference>
<dbReference type="NCBIfam" id="TIGR02985">
    <property type="entry name" value="Sig70_bacteroi1"/>
    <property type="match status" value="1"/>
</dbReference>
<evidence type="ECO:0000313" key="8">
    <source>
        <dbReference type="Proteomes" id="UP001596003"/>
    </source>
</evidence>
<gene>
    <name evidence="7" type="ORF">ACFO3N_09340</name>
</gene>
<protein>
    <submittedName>
        <fullName evidence="7">RNA polymerase sigma factor</fullName>
    </submittedName>
</protein>
<organism evidence="7 8">
    <name type="scientific">Flavobacterium chungangensis</name>
    <dbReference type="NCBI Taxonomy" id="2708132"/>
    <lineage>
        <taxon>Bacteria</taxon>
        <taxon>Pseudomonadati</taxon>
        <taxon>Bacteroidota</taxon>
        <taxon>Flavobacteriia</taxon>
        <taxon>Flavobacteriales</taxon>
        <taxon>Flavobacteriaceae</taxon>
        <taxon>Flavobacterium</taxon>
    </lineage>
</organism>
<dbReference type="InterPro" id="IPR013324">
    <property type="entry name" value="RNA_pol_sigma_r3/r4-like"/>
</dbReference>
<dbReference type="InterPro" id="IPR036388">
    <property type="entry name" value="WH-like_DNA-bd_sf"/>
</dbReference>
<dbReference type="SUPFAM" id="SSF88946">
    <property type="entry name" value="Sigma2 domain of RNA polymerase sigma factors"/>
    <property type="match status" value="1"/>
</dbReference>
<dbReference type="Gene3D" id="1.10.10.10">
    <property type="entry name" value="Winged helix-like DNA-binding domain superfamily/Winged helix DNA-binding domain"/>
    <property type="match status" value="1"/>
</dbReference>
<dbReference type="Pfam" id="PF04542">
    <property type="entry name" value="Sigma70_r2"/>
    <property type="match status" value="1"/>
</dbReference>
<dbReference type="PANTHER" id="PTHR43133:SF46">
    <property type="entry name" value="RNA POLYMERASE SIGMA-70 FACTOR ECF SUBFAMILY"/>
    <property type="match status" value="1"/>
</dbReference>
<comment type="similarity">
    <text evidence="1">Belongs to the sigma-70 factor family. ECF subfamily.</text>
</comment>
<feature type="domain" description="RNA polymerase sigma-70 region 2" evidence="5">
    <location>
        <begin position="27"/>
        <end position="93"/>
    </location>
</feature>
<dbReference type="InterPro" id="IPR007627">
    <property type="entry name" value="RNA_pol_sigma70_r2"/>
</dbReference>
<keyword evidence="2" id="KW-0805">Transcription regulation</keyword>
<accession>A0ABV8ZB02</accession>
<reference evidence="8" key="1">
    <citation type="journal article" date="2019" name="Int. J. Syst. Evol. Microbiol.">
        <title>The Global Catalogue of Microorganisms (GCM) 10K type strain sequencing project: providing services to taxonomists for standard genome sequencing and annotation.</title>
        <authorList>
            <consortium name="The Broad Institute Genomics Platform"/>
            <consortium name="The Broad Institute Genome Sequencing Center for Infectious Disease"/>
            <person name="Wu L."/>
            <person name="Ma J."/>
        </authorList>
    </citation>
    <scope>NUCLEOTIDE SEQUENCE [LARGE SCALE GENOMIC DNA]</scope>
    <source>
        <strain evidence="8">NBRC 103627</strain>
    </source>
</reference>
<evidence type="ECO:0000259" key="6">
    <source>
        <dbReference type="Pfam" id="PF08281"/>
    </source>
</evidence>
<evidence type="ECO:0000259" key="5">
    <source>
        <dbReference type="Pfam" id="PF04542"/>
    </source>
</evidence>
<dbReference type="Pfam" id="PF08281">
    <property type="entry name" value="Sigma70_r4_2"/>
    <property type="match status" value="1"/>
</dbReference>